<keyword evidence="1" id="KW-1133">Transmembrane helix</keyword>
<comment type="caution">
    <text evidence="2">The sequence shown here is derived from an EMBL/GenBank/DDBJ whole genome shotgun (WGS) entry which is preliminary data.</text>
</comment>
<dbReference type="Proteomes" id="UP001369815">
    <property type="component" value="Unassembled WGS sequence"/>
</dbReference>
<name>A0AAX6MFJ4_9PEZI</name>
<protein>
    <submittedName>
        <fullName evidence="2">Uncharacterized protein</fullName>
    </submittedName>
</protein>
<evidence type="ECO:0000313" key="2">
    <source>
        <dbReference type="EMBL" id="KAK6951399.1"/>
    </source>
</evidence>
<organism evidence="2 3">
    <name type="scientific">Daldinia eschscholtzii</name>
    <dbReference type="NCBI Taxonomy" id="292717"/>
    <lineage>
        <taxon>Eukaryota</taxon>
        <taxon>Fungi</taxon>
        <taxon>Dikarya</taxon>
        <taxon>Ascomycota</taxon>
        <taxon>Pezizomycotina</taxon>
        <taxon>Sordariomycetes</taxon>
        <taxon>Xylariomycetidae</taxon>
        <taxon>Xylariales</taxon>
        <taxon>Hypoxylaceae</taxon>
        <taxon>Daldinia</taxon>
    </lineage>
</organism>
<accession>A0AAX6MFJ4</accession>
<dbReference type="PANTHER" id="PTHR37490">
    <property type="entry name" value="EXPRESSED PROTEIN"/>
    <property type="match status" value="1"/>
</dbReference>
<reference evidence="2 3" key="1">
    <citation type="journal article" date="2024" name="Front Chem Biol">
        <title>Unveiling the potential of Daldinia eschscholtzii MFLUCC 19-0629 through bioactivity and bioinformatics studies for enhanced sustainable agriculture production.</title>
        <authorList>
            <person name="Brooks S."/>
            <person name="Weaver J.A."/>
            <person name="Klomchit A."/>
            <person name="Alharthi S.A."/>
            <person name="Onlamun T."/>
            <person name="Nurani R."/>
            <person name="Vong T.K."/>
            <person name="Alberti F."/>
            <person name="Greco C."/>
        </authorList>
    </citation>
    <scope>NUCLEOTIDE SEQUENCE [LARGE SCALE GENOMIC DNA]</scope>
    <source>
        <strain evidence="2">MFLUCC 19-0629</strain>
    </source>
</reference>
<feature type="transmembrane region" description="Helical" evidence="1">
    <location>
        <begin position="14"/>
        <end position="32"/>
    </location>
</feature>
<proteinExistence type="predicted"/>
<evidence type="ECO:0000256" key="1">
    <source>
        <dbReference type="SAM" id="Phobius"/>
    </source>
</evidence>
<evidence type="ECO:0000313" key="3">
    <source>
        <dbReference type="Proteomes" id="UP001369815"/>
    </source>
</evidence>
<dbReference type="InterPro" id="IPR021838">
    <property type="entry name" value="DUF3431"/>
</dbReference>
<dbReference type="AlphaFoldDB" id="A0AAX6MFJ4"/>
<dbReference type="EMBL" id="JBANMG010000007">
    <property type="protein sequence ID" value="KAK6951399.1"/>
    <property type="molecule type" value="Genomic_DNA"/>
</dbReference>
<keyword evidence="1" id="KW-0472">Membrane</keyword>
<sequence>MKLSKGPCNLWLPIYWKFTLPAILIVTSFLLLRNLWSVQSPRAAIQDAHRTLNVTEAQTDPPLSQDDKNITVNLVLATLRRDDISWIENIKLPNLNIIRYVSDDMMAPYHPPLPKKGREAMIYLTYMYDFYDELPDVTIFTHADESPWHVERSLNSSLVFALSHLDLSQVLQRQYFNLRVSWENACPDWINTTNSEYDDEKQEQSFMREAFAENFATDDVPEILAGPCCSQFAVTRDAIRRHPRTQYQRNLAWLMQTDLSDFLSGRVWEHMWQWLFMGQAVDCPIEWKAYCRMYHICYDLESRKLLSKLELERKNLEKKTGVFDTIADLLRGMKNKKRLREIDAVMAVELESALERGKSEAVRMQLLSDSW</sequence>
<keyword evidence="1" id="KW-0812">Transmembrane</keyword>
<keyword evidence="3" id="KW-1185">Reference proteome</keyword>
<dbReference type="Pfam" id="PF11913">
    <property type="entry name" value="DUF3431"/>
    <property type="match status" value="1"/>
</dbReference>
<dbReference type="PANTHER" id="PTHR37490:SF3">
    <property type="entry name" value="DUF3431 DOMAIN CONTAINING PROTEIN"/>
    <property type="match status" value="1"/>
</dbReference>
<gene>
    <name evidence="2" type="ORF">Daesc_007934</name>
</gene>